<reference evidence="2 3" key="1">
    <citation type="submission" date="2020-10" db="EMBL/GenBank/DDBJ databases">
        <title>Identification of Nocardia species via Next-generation sequencing and recognition of intraspecies genetic diversity.</title>
        <authorList>
            <person name="Li P."/>
            <person name="Li P."/>
            <person name="Lu B."/>
        </authorList>
    </citation>
    <scope>NUCLEOTIDE SEQUENCE [LARGE SCALE GENOMIC DNA]</scope>
    <source>
        <strain evidence="2 3">BJ06-0143</strain>
    </source>
</reference>
<dbReference type="Gene3D" id="3.40.50.720">
    <property type="entry name" value="NAD(P)-binding Rossmann-like Domain"/>
    <property type="match status" value="1"/>
</dbReference>
<dbReference type="RefSeq" id="WP_195000191.1">
    <property type="nucleotide sequence ID" value="NZ_JADLQN010000001.1"/>
</dbReference>
<accession>A0ABS0D6G0</accession>
<evidence type="ECO:0000313" key="3">
    <source>
        <dbReference type="Proteomes" id="UP000707731"/>
    </source>
</evidence>
<dbReference type="Proteomes" id="UP000707731">
    <property type="component" value="Unassembled WGS sequence"/>
</dbReference>
<name>A0ABS0D6G0_9NOCA</name>
<dbReference type="Pfam" id="PF13460">
    <property type="entry name" value="NAD_binding_10"/>
    <property type="match status" value="1"/>
</dbReference>
<dbReference type="PANTHER" id="PTHR43355:SF2">
    <property type="entry name" value="FLAVIN REDUCTASE (NADPH)"/>
    <property type="match status" value="1"/>
</dbReference>
<dbReference type="InterPro" id="IPR036291">
    <property type="entry name" value="NAD(P)-bd_dom_sf"/>
</dbReference>
<dbReference type="InterPro" id="IPR051606">
    <property type="entry name" value="Polyketide_Oxido-like"/>
</dbReference>
<sequence length="206" mass="21704">MRIAVLGATGSVGSHVVDQALAGGHEITALVRDPDKLAGRSDITVVPGDATVPADVARAVTGTDAVVVALGAGREAGIREAGTRTAIEAMRVGGVRRLVCLSTLGAGETRANLDFVWKYVMFGLLLRKAYADHQRQEELVRTSGLDWTLIRPSAYTDGPRTGGYRYGFGSEATGLTLKVSRADVADAILRALTDRDRIGRAVSVSN</sequence>
<evidence type="ECO:0000259" key="1">
    <source>
        <dbReference type="Pfam" id="PF13460"/>
    </source>
</evidence>
<dbReference type="SUPFAM" id="SSF51735">
    <property type="entry name" value="NAD(P)-binding Rossmann-fold domains"/>
    <property type="match status" value="1"/>
</dbReference>
<protein>
    <submittedName>
        <fullName evidence="2">SDR family oxidoreductase</fullName>
    </submittedName>
</protein>
<dbReference type="CDD" id="cd05244">
    <property type="entry name" value="BVR-B_like_SDR_a"/>
    <property type="match status" value="1"/>
</dbReference>
<dbReference type="InterPro" id="IPR016040">
    <property type="entry name" value="NAD(P)-bd_dom"/>
</dbReference>
<dbReference type="EMBL" id="JADLQN010000001">
    <property type="protein sequence ID" value="MBF6353252.1"/>
    <property type="molecule type" value="Genomic_DNA"/>
</dbReference>
<gene>
    <name evidence="2" type="ORF">IU449_01585</name>
</gene>
<dbReference type="PANTHER" id="PTHR43355">
    <property type="entry name" value="FLAVIN REDUCTASE (NADPH)"/>
    <property type="match status" value="1"/>
</dbReference>
<comment type="caution">
    <text evidence="2">The sequence shown here is derived from an EMBL/GenBank/DDBJ whole genome shotgun (WGS) entry which is preliminary data.</text>
</comment>
<evidence type="ECO:0000313" key="2">
    <source>
        <dbReference type="EMBL" id="MBF6353252.1"/>
    </source>
</evidence>
<keyword evidence="3" id="KW-1185">Reference proteome</keyword>
<organism evidence="2 3">
    <name type="scientific">Nocardia higoensis</name>
    <dbReference type="NCBI Taxonomy" id="228599"/>
    <lineage>
        <taxon>Bacteria</taxon>
        <taxon>Bacillati</taxon>
        <taxon>Actinomycetota</taxon>
        <taxon>Actinomycetes</taxon>
        <taxon>Mycobacteriales</taxon>
        <taxon>Nocardiaceae</taxon>
        <taxon>Nocardia</taxon>
    </lineage>
</organism>
<proteinExistence type="predicted"/>
<feature type="domain" description="NAD(P)-binding" evidence="1">
    <location>
        <begin position="7"/>
        <end position="194"/>
    </location>
</feature>